<dbReference type="Pfam" id="PF13426">
    <property type="entry name" value="PAS_9"/>
    <property type="match status" value="1"/>
</dbReference>
<name>A0A2W5KUW0_ANCNO</name>
<dbReference type="CDD" id="cd00130">
    <property type="entry name" value="PAS"/>
    <property type="match status" value="1"/>
</dbReference>
<keyword evidence="6" id="KW-0418">Kinase</keyword>
<evidence type="ECO:0000256" key="1">
    <source>
        <dbReference type="ARBA" id="ARBA00022630"/>
    </source>
</evidence>
<proteinExistence type="predicted"/>
<protein>
    <submittedName>
        <fullName evidence="6">Histidine kinase</fullName>
    </submittedName>
</protein>
<dbReference type="Pfam" id="PF07568">
    <property type="entry name" value="HisKA_2"/>
    <property type="match status" value="1"/>
</dbReference>
<dbReference type="Gene3D" id="3.30.450.20">
    <property type="entry name" value="PAS domain"/>
    <property type="match status" value="1"/>
</dbReference>
<dbReference type="InterPro" id="IPR001610">
    <property type="entry name" value="PAC"/>
</dbReference>
<feature type="domain" description="PAS" evidence="4">
    <location>
        <begin position="20"/>
        <end position="69"/>
    </location>
</feature>
<organism evidence="6 7">
    <name type="scientific">Ancylobacter novellus</name>
    <name type="common">Thiobacillus novellus</name>
    <dbReference type="NCBI Taxonomy" id="921"/>
    <lineage>
        <taxon>Bacteria</taxon>
        <taxon>Pseudomonadati</taxon>
        <taxon>Pseudomonadota</taxon>
        <taxon>Alphaproteobacteria</taxon>
        <taxon>Hyphomicrobiales</taxon>
        <taxon>Xanthobacteraceae</taxon>
        <taxon>Ancylobacter</taxon>
    </lineage>
</organism>
<dbReference type="SUPFAM" id="SSF55785">
    <property type="entry name" value="PYP-like sensor domain (PAS domain)"/>
    <property type="match status" value="1"/>
</dbReference>
<dbReference type="SMART" id="SM00086">
    <property type="entry name" value="PAC"/>
    <property type="match status" value="1"/>
</dbReference>
<keyword evidence="1" id="KW-0285">Flavoprotein</keyword>
<evidence type="ECO:0000259" key="4">
    <source>
        <dbReference type="PROSITE" id="PS50112"/>
    </source>
</evidence>
<keyword evidence="6" id="KW-0808">Transferase</keyword>
<dbReference type="Proteomes" id="UP000249577">
    <property type="component" value="Unassembled WGS sequence"/>
</dbReference>
<feature type="domain" description="PAC" evidence="5">
    <location>
        <begin position="94"/>
        <end position="148"/>
    </location>
</feature>
<keyword evidence="2" id="KW-0288">FMN</keyword>
<dbReference type="GO" id="GO:0016301">
    <property type="term" value="F:kinase activity"/>
    <property type="evidence" value="ECO:0007669"/>
    <property type="project" value="UniProtKB-KW"/>
</dbReference>
<dbReference type="SMART" id="SM00091">
    <property type="entry name" value="PAS"/>
    <property type="match status" value="1"/>
</dbReference>
<dbReference type="InterPro" id="IPR035965">
    <property type="entry name" value="PAS-like_dom_sf"/>
</dbReference>
<dbReference type="InterPro" id="IPR011495">
    <property type="entry name" value="Sig_transdc_His_kin_sub2_dim/P"/>
</dbReference>
<evidence type="ECO:0000313" key="6">
    <source>
        <dbReference type="EMBL" id="PZQ19248.1"/>
    </source>
</evidence>
<evidence type="ECO:0000259" key="5">
    <source>
        <dbReference type="PROSITE" id="PS50113"/>
    </source>
</evidence>
<keyword evidence="3" id="KW-0157">Chromophore</keyword>
<evidence type="ECO:0000256" key="3">
    <source>
        <dbReference type="ARBA" id="ARBA00022991"/>
    </source>
</evidence>
<gene>
    <name evidence="6" type="ORF">DI565_02410</name>
</gene>
<dbReference type="AlphaFoldDB" id="A0A2W5KUW0"/>
<dbReference type="InterPro" id="IPR000014">
    <property type="entry name" value="PAS"/>
</dbReference>
<dbReference type="PANTHER" id="PTHR47429:SF2">
    <property type="entry name" value="PROTEIN TWIN LOV 1"/>
    <property type="match status" value="1"/>
</dbReference>
<sequence length="366" mass="40005">MDDRSASLREGERLEEVRGASDPYGAAIRATRMPIVITDAAQPDHPIVFANDAFVVLSGYRRDEIIGRNCRFLQGPETDRAEIARLAEAIAACRHVSAEILNYRKDGSTFWNALFISPVHDDSGRVTHFFGSQLDVTARNRAAADLEAAKAEAEALVAARTHDLQRALDQKTALLHEVDHRVKNNLQLISSLLLLQSRRIADAETRETLTSMLHRVSALATVHRNLFQNEDVASFDVCAFLRDIASDLVDASGRGDVTIEHDQRPATIPAQKASAVALIVNELLTSALGDALRNGPGRMTLFVRQGAENLVIELRSASRAERRPAETGSFEASLVDLLTRQLSASLETTSDALRLTIPVSVKTLSA</sequence>
<dbReference type="NCBIfam" id="TIGR00229">
    <property type="entry name" value="sensory_box"/>
    <property type="match status" value="1"/>
</dbReference>
<evidence type="ECO:0000313" key="7">
    <source>
        <dbReference type="Proteomes" id="UP000249577"/>
    </source>
</evidence>
<dbReference type="PROSITE" id="PS50113">
    <property type="entry name" value="PAC"/>
    <property type="match status" value="1"/>
</dbReference>
<accession>A0A2W5KUW0</accession>
<reference evidence="6 7" key="1">
    <citation type="submission" date="2017-08" db="EMBL/GenBank/DDBJ databases">
        <title>Infants hospitalized years apart are colonized by the same room-sourced microbial strains.</title>
        <authorList>
            <person name="Brooks B."/>
            <person name="Olm M.R."/>
            <person name="Firek B.A."/>
            <person name="Baker R."/>
            <person name="Thomas B.C."/>
            <person name="Morowitz M.J."/>
            <person name="Banfield J.F."/>
        </authorList>
    </citation>
    <scope>NUCLEOTIDE SEQUENCE [LARGE SCALE GENOMIC DNA]</scope>
    <source>
        <strain evidence="6">S2_005_003_R2_43</strain>
    </source>
</reference>
<dbReference type="EMBL" id="QFPN01000001">
    <property type="protein sequence ID" value="PZQ19248.1"/>
    <property type="molecule type" value="Genomic_DNA"/>
</dbReference>
<dbReference type="PROSITE" id="PS50112">
    <property type="entry name" value="PAS"/>
    <property type="match status" value="1"/>
</dbReference>
<comment type="caution">
    <text evidence="6">The sequence shown here is derived from an EMBL/GenBank/DDBJ whole genome shotgun (WGS) entry which is preliminary data.</text>
</comment>
<evidence type="ECO:0000256" key="2">
    <source>
        <dbReference type="ARBA" id="ARBA00022643"/>
    </source>
</evidence>
<dbReference type="PANTHER" id="PTHR47429">
    <property type="entry name" value="PROTEIN TWIN LOV 1"/>
    <property type="match status" value="1"/>
</dbReference>
<dbReference type="InterPro" id="IPR000700">
    <property type="entry name" value="PAS-assoc_C"/>
</dbReference>